<feature type="transmembrane region" description="Helical" evidence="6">
    <location>
        <begin position="345"/>
        <end position="366"/>
    </location>
</feature>
<reference evidence="8 9" key="1">
    <citation type="submission" date="2016-12" db="EMBL/GenBank/DDBJ databases">
        <title>The draft genome sequence of Actinophytocola sp. 11-183.</title>
        <authorList>
            <person name="Wang W."/>
            <person name="Yuan L."/>
        </authorList>
    </citation>
    <scope>NUCLEOTIDE SEQUENCE [LARGE SCALE GENOMIC DNA]</scope>
    <source>
        <strain evidence="8 9">11-183</strain>
    </source>
</reference>
<keyword evidence="3 6" id="KW-0812">Transmembrane</keyword>
<feature type="transmembrane region" description="Helical" evidence="6">
    <location>
        <begin position="285"/>
        <end position="302"/>
    </location>
</feature>
<keyword evidence="4 6" id="KW-1133">Transmembrane helix</keyword>
<dbReference type="GO" id="GO:0005886">
    <property type="term" value="C:plasma membrane"/>
    <property type="evidence" value="ECO:0007669"/>
    <property type="project" value="UniProtKB-SubCell"/>
</dbReference>
<proteinExistence type="predicted"/>
<dbReference type="GO" id="GO:0022857">
    <property type="term" value="F:transmembrane transporter activity"/>
    <property type="evidence" value="ECO:0007669"/>
    <property type="project" value="InterPro"/>
</dbReference>
<feature type="transmembrane region" description="Helical" evidence="6">
    <location>
        <begin position="308"/>
        <end position="333"/>
    </location>
</feature>
<feature type="transmembrane region" description="Helical" evidence="6">
    <location>
        <begin position="372"/>
        <end position="390"/>
    </location>
</feature>
<dbReference type="InterPro" id="IPR011701">
    <property type="entry name" value="MFS"/>
</dbReference>
<feature type="transmembrane region" description="Helical" evidence="6">
    <location>
        <begin position="107"/>
        <end position="129"/>
    </location>
</feature>
<evidence type="ECO:0000256" key="6">
    <source>
        <dbReference type="SAM" id="Phobius"/>
    </source>
</evidence>
<organism evidence="8 9">
    <name type="scientific">Actinophytocola xanthii</name>
    <dbReference type="NCBI Taxonomy" id="1912961"/>
    <lineage>
        <taxon>Bacteria</taxon>
        <taxon>Bacillati</taxon>
        <taxon>Actinomycetota</taxon>
        <taxon>Actinomycetes</taxon>
        <taxon>Pseudonocardiales</taxon>
        <taxon>Pseudonocardiaceae</taxon>
    </lineage>
</organism>
<feature type="transmembrane region" description="Helical" evidence="6">
    <location>
        <begin position="252"/>
        <end position="273"/>
    </location>
</feature>
<dbReference type="Proteomes" id="UP000185596">
    <property type="component" value="Unassembled WGS sequence"/>
</dbReference>
<dbReference type="STRING" id="1912961.BU204_26095"/>
<dbReference type="EMBL" id="MSIE01000052">
    <property type="protein sequence ID" value="OLF14621.1"/>
    <property type="molecule type" value="Genomic_DNA"/>
</dbReference>
<dbReference type="Gene3D" id="1.20.1250.20">
    <property type="entry name" value="MFS general substrate transporter like domains"/>
    <property type="match status" value="1"/>
</dbReference>
<keyword evidence="5 6" id="KW-0472">Membrane</keyword>
<name>A0A1Q8CJU2_9PSEU</name>
<evidence type="ECO:0000256" key="5">
    <source>
        <dbReference type="ARBA" id="ARBA00023136"/>
    </source>
</evidence>
<dbReference type="CDD" id="cd06173">
    <property type="entry name" value="MFS_MefA_like"/>
    <property type="match status" value="1"/>
</dbReference>
<dbReference type="AlphaFoldDB" id="A0A1Q8CJU2"/>
<evidence type="ECO:0000256" key="4">
    <source>
        <dbReference type="ARBA" id="ARBA00022989"/>
    </source>
</evidence>
<keyword evidence="9" id="KW-1185">Reference proteome</keyword>
<feature type="transmembrane region" description="Helical" evidence="6">
    <location>
        <begin position="78"/>
        <end position="101"/>
    </location>
</feature>
<evidence type="ECO:0000256" key="2">
    <source>
        <dbReference type="ARBA" id="ARBA00022475"/>
    </source>
</evidence>
<evidence type="ECO:0000313" key="9">
    <source>
        <dbReference type="Proteomes" id="UP000185596"/>
    </source>
</evidence>
<dbReference type="InterPro" id="IPR036259">
    <property type="entry name" value="MFS_trans_sf"/>
</dbReference>
<protein>
    <recommendedName>
        <fullName evidence="7">Major facilitator superfamily (MFS) profile domain-containing protein</fullName>
    </recommendedName>
</protein>
<sequence>MSAPDSLLRNRDFQLLVVGQGLSMLGTSAAVITLPLLVLAATGSPLRVGLVEAVWTGATAVAFLAAGPIADRFDRRTVMLTCECGRVLASAAFALAISLGWATMPVLFAAGVVFGLLTAPHSAAGLAVLRTLVPERKLGTALAVNRVRAHAAGLLGPVLGGFLFTVHPSLPFWLNAASFVVSASSVYALRSTVDPEERAEARWWAAVRTGLRFVWRDRALRSLTLIASAQNFAIEGVSLTVVVATVDHGASSVTVGVLYDFWAGGALVGAVLAPRVMDRTSHRRTLLGGSVLCALVVPLMAVSPSPVVLAPLLTLCGAAVAVSSSVIVLEQVVRTPDHLQGRMNSTVGLVLMVTPAVGAAVAGLLLERLPAELSYLCFGALLAVLAAATARESRSVWPRPPHPFAANSSAAV</sequence>
<dbReference type="RefSeq" id="WP_075128399.1">
    <property type="nucleotide sequence ID" value="NZ_MSIE01000052.1"/>
</dbReference>
<evidence type="ECO:0000259" key="7">
    <source>
        <dbReference type="PROSITE" id="PS50850"/>
    </source>
</evidence>
<feature type="transmembrane region" description="Helical" evidence="6">
    <location>
        <begin position="21"/>
        <end position="42"/>
    </location>
</feature>
<feature type="transmembrane region" description="Helical" evidence="6">
    <location>
        <begin position="48"/>
        <end position="66"/>
    </location>
</feature>
<dbReference type="OrthoDB" id="4544213at2"/>
<keyword evidence="2" id="KW-1003">Cell membrane</keyword>
<dbReference type="PROSITE" id="PS50850">
    <property type="entry name" value="MFS"/>
    <property type="match status" value="1"/>
</dbReference>
<comment type="caution">
    <text evidence="8">The sequence shown here is derived from an EMBL/GenBank/DDBJ whole genome shotgun (WGS) entry which is preliminary data.</text>
</comment>
<dbReference type="Pfam" id="PF07690">
    <property type="entry name" value="MFS_1"/>
    <property type="match status" value="1"/>
</dbReference>
<dbReference type="SUPFAM" id="SSF103473">
    <property type="entry name" value="MFS general substrate transporter"/>
    <property type="match status" value="1"/>
</dbReference>
<evidence type="ECO:0000313" key="8">
    <source>
        <dbReference type="EMBL" id="OLF14621.1"/>
    </source>
</evidence>
<comment type="subcellular location">
    <subcellularLocation>
        <location evidence="1">Cell membrane</location>
        <topology evidence="1">Multi-pass membrane protein</topology>
    </subcellularLocation>
</comment>
<dbReference type="PANTHER" id="PTHR23513:SF6">
    <property type="entry name" value="MAJOR FACILITATOR SUPERFAMILY ASSOCIATED DOMAIN-CONTAINING PROTEIN"/>
    <property type="match status" value="1"/>
</dbReference>
<dbReference type="InterPro" id="IPR020846">
    <property type="entry name" value="MFS_dom"/>
</dbReference>
<accession>A0A1Q8CJU2</accession>
<feature type="domain" description="Major facilitator superfamily (MFS) profile" evidence="7">
    <location>
        <begin position="12"/>
        <end position="394"/>
    </location>
</feature>
<evidence type="ECO:0000256" key="3">
    <source>
        <dbReference type="ARBA" id="ARBA00022692"/>
    </source>
</evidence>
<feature type="transmembrane region" description="Helical" evidence="6">
    <location>
        <begin position="149"/>
        <end position="166"/>
    </location>
</feature>
<dbReference type="PANTHER" id="PTHR23513">
    <property type="entry name" value="INTEGRAL MEMBRANE EFFLUX PROTEIN-RELATED"/>
    <property type="match status" value="1"/>
</dbReference>
<evidence type="ECO:0000256" key="1">
    <source>
        <dbReference type="ARBA" id="ARBA00004651"/>
    </source>
</evidence>
<gene>
    <name evidence="8" type="ORF">BU204_26095</name>
</gene>